<keyword evidence="4" id="KW-0862">Zinc</keyword>
<dbReference type="InterPro" id="IPR011765">
    <property type="entry name" value="Pept_M16_N"/>
</dbReference>
<evidence type="ECO:0000256" key="6">
    <source>
        <dbReference type="SAM" id="SignalP"/>
    </source>
</evidence>
<dbReference type="InterPro" id="IPR007863">
    <property type="entry name" value="Peptidase_M16_C"/>
</dbReference>
<name>A0ABS5ZGC0_9GAMM</name>
<dbReference type="InterPro" id="IPR011249">
    <property type="entry name" value="Metalloenz_LuxS/M16"/>
</dbReference>
<keyword evidence="5" id="KW-0482">Metalloprotease</keyword>
<dbReference type="InterPro" id="IPR050626">
    <property type="entry name" value="Peptidase_M16"/>
</dbReference>
<keyword evidence="3" id="KW-0378">Hydrolase</keyword>
<feature type="domain" description="Peptidase M16 N-terminal" evidence="7">
    <location>
        <begin position="498"/>
        <end position="631"/>
    </location>
</feature>
<dbReference type="PROSITE" id="PS51257">
    <property type="entry name" value="PROKAR_LIPOPROTEIN"/>
    <property type="match status" value="1"/>
</dbReference>
<dbReference type="Pfam" id="PF00675">
    <property type="entry name" value="Peptidase_M16"/>
    <property type="match status" value="2"/>
</dbReference>
<feature type="domain" description="Peptidase M16 C-terminal" evidence="8">
    <location>
        <begin position="652"/>
        <end position="830"/>
    </location>
</feature>
<sequence length="923" mass="103849">MKLRLRRSILSIAVTAALLQGCQSLSPVGQQQPDLLSSLPQLEYEKFTLPNGLTVIVHEDHKAPVVAVNLWYKVGSKDERLGKTGFAHLFEHLMFQGSEHYQGEFFEPFEKAGATMQNGTTNSDRTNYFETVPTNALDMALWMESDRMGHFLGSISQAKLDEQRGVVQNEKRQGDNSPYGKMWDLLFTAGYPEGHPYSWDTIGSMEDLNAASLDDVKTWFKHYYGPSNAVLVLAGDIDIATAKAKVSQYFGDIPAGPPLAKPEQWVAKLTDTKRYTIQDRVPQARVAMVWNIPARDTDTERQLDLVATLLGGGKQSPLYQRLVQKEQLASSVTAFSYARLLGGQFVIIADAKPGVDTQQIESVIQEELDNIKQQLPAKQDLQRVINSQVAGFIENTERVGGFGGKSDVLAENEFYTQKPTAYYDRLHYQATIDPEALQQTARQWLDKGKLVVTVTPFPEYKHAKIGADRSALPKVGKIKPVLLPEFKTFALDNGIQVSLAQRPGTPTLSMAWLFDAGLAAEQGLPSGIADLTLAMMREGTEQRSVIALENELDELGASFYSYTGIDTSVFQLSAIRDQFEPSLAVALDVLQNPAFNQEDFKRKQSNWLDRIAQEKAEPHSMAMRILPELLYGKQHPYSTPWTASGREDDIKKVTPAQLKQFHQTWIRPDNSQLVVVGDISEAELKTTLERQFAKWQKPEQVLPQKQIPQVQPTKQRKLYLIDKPDADQSVIYIGQLMSINDKSEIPLRIMNDIFGGQFSARLNTNLREDKHWSYGAYSYLQEAEGQSPLMMVTSVQTDKTIPALKEIQKEIKGYLGKKPATQSELDKIKQNWLRSRAGELQTNDAVLSLMVGQIQKDKPLDELHQFDQQVQRVPLKAVQQVTQQFLHPQEMIWVVVGDLKKVKGQWQKLGFDEVETLDPKKSL</sequence>
<keyword evidence="6" id="KW-0732">Signal</keyword>
<organism evidence="9 10">
    <name type="scientific">Zooshikella harenae</name>
    <dbReference type="NCBI Taxonomy" id="2827238"/>
    <lineage>
        <taxon>Bacteria</taxon>
        <taxon>Pseudomonadati</taxon>
        <taxon>Pseudomonadota</taxon>
        <taxon>Gammaproteobacteria</taxon>
        <taxon>Oceanospirillales</taxon>
        <taxon>Zooshikellaceae</taxon>
        <taxon>Zooshikella</taxon>
    </lineage>
</organism>
<evidence type="ECO:0000256" key="1">
    <source>
        <dbReference type="ARBA" id="ARBA00007261"/>
    </source>
</evidence>
<comment type="similarity">
    <text evidence="1">Belongs to the peptidase M16 family.</text>
</comment>
<dbReference type="RefSeq" id="WP_215821236.1">
    <property type="nucleotide sequence ID" value="NZ_JAGSOY010000057.1"/>
</dbReference>
<evidence type="ECO:0000256" key="5">
    <source>
        <dbReference type="ARBA" id="ARBA00023049"/>
    </source>
</evidence>
<evidence type="ECO:0000256" key="3">
    <source>
        <dbReference type="ARBA" id="ARBA00022801"/>
    </source>
</evidence>
<gene>
    <name evidence="9" type="ORF">KCG35_18255</name>
</gene>
<dbReference type="SUPFAM" id="SSF63411">
    <property type="entry name" value="LuxS/MPP-like metallohydrolase"/>
    <property type="match status" value="4"/>
</dbReference>
<evidence type="ECO:0000256" key="4">
    <source>
        <dbReference type="ARBA" id="ARBA00022833"/>
    </source>
</evidence>
<dbReference type="Gene3D" id="3.30.830.10">
    <property type="entry name" value="Metalloenzyme, LuxS/M16 peptidase-like"/>
    <property type="match status" value="4"/>
</dbReference>
<dbReference type="EMBL" id="JAGSOY010000057">
    <property type="protein sequence ID" value="MBU2713015.1"/>
    <property type="molecule type" value="Genomic_DNA"/>
</dbReference>
<dbReference type="Proteomes" id="UP000690515">
    <property type="component" value="Unassembled WGS sequence"/>
</dbReference>
<evidence type="ECO:0000259" key="7">
    <source>
        <dbReference type="Pfam" id="PF00675"/>
    </source>
</evidence>
<dbReference type="Pfam" id="PF05193">
    <property type="entry name" value="Peptidase_M16_C"/>
    <property type="match status" value="2"/>
</dbReference>
<evidence type="ECO:0000256" key="2">
    <source>
        <dbReference type="ARBA" id="ARBA00022670"/>
    </source>
</evidence>
<evidence type="ECO:0000313" key="10">
    <source>
        <dbReference type="Proteomes" id="UP000690515"/>
    </source>
</evidence>
<keyword evidence="10" id="KW-1185">Reference proteome</keyword>
<evidence type="ECO:0000313" key="9">
    <source>
        <dbReference type="EMBL" id="MBU2713015.1"/>
    </source>
</evidence>
<reference evidence="9 10" key="1">
    <citation type="submission" date="2021-04" db="EMBL/GenBank/DDBJ databases">
        <authorList>
            <person name="Pira H."/>
            <person name="Risdian C."/>
            <person name="Wink J."/>
        </authorList>
    </citation>
    <scope>NUCLEOTIDE SEQUENCE [LARGE SCALE GENOMIC DNA]</scope>
    <source>
        <strain evidence="9 10">WH53</strain>
    </source>
</reference>
<evidence type="ECO:0000259" key="8">
    <source>
        <dbReference type="Pfam" id="PF05193"/>
    </source>
</evidence>
<feature type="domain" description="Peptidase M16 N-terminal" evidence="7">
    <location>
        <begin position="55"/>
        <end position="178"/>
    </location>
</feature>
<accession>A0ABS5ZGC0</accession>
<feature type="domain" description="Peptidase M16 C-terminal" evidence="8">
    <location>
        <begin position="212"/>
        <end position="386"/>
    </location>
</feature>
<comment type="caution">
    <text evidence="9">The sequence shown here is derived from an EMBL/GenBank/DDBJ whole genome shotgun (WGS) entry which is preliminary data.</text>
</comment>
<dbReference type="PANTHER" id="PTHR43690:SF17">
    <property type="entry name" value="PROTEIN YHJJ"/>
    <property type="match status" value="1"/>
</dbReference>
<protein>
    <submittedName>
        <fullName evidence="9">Insulinase family protein</fullName>
    </submittedName>
</protein>
<feature type="signal peptide" evidence="6">
    <location>
        <begin position="1"/>
        <end position="16"/>
    </location>
</feature>
<keyword evidence="2" id="KW-0645">Protease</keyword>
<dbReference type="PANTHER" id="PTHR43690">
    <property type="entry name" value="NARDILYSIN"/>
    <property type="match status" value="1"/>
</dbReference>
<feature type="chain" id="PRO_5045842978" evidence="6">
    <location>
        <begin position="17"/>
        <end position="923"/>
    </location>
</feature>
<proteinExistence type="inferred from homology"/>